<dbReference type="RefSeq" id="WP_144042576.1">
    <property type="nucleotide sequence ID" value="NZ_BMPL01000048.1"/>
</dbReference>
<dbReference type="InterPro" id="IPR046336">
    <property type="entry name" value="Lon_prtase_N_sf"/>
</dbReference>
<keyword evidence="3" id="KW-1185">Reference proteome</keyword>
<evidence type="ECO:0000313" key="2">
    <source>
        <dbReference type="EMBL" id="TRY11645.1"/>
    </source>
</evidence>
<accession>A0A553JGS5</accession>
<reference evidence="3" key="1">
    <citation type="submission" date="2019-07" db="EMBL/GenBank/DDBJ databases">
        <title>Shewanella sp. YLB-08 draft genomic sequence.</title>
        <authorList>
            <person name="Yu L."/>
        </authorList>
    </citation>
    <scope>NUCLEOTIDE SEQUENCE [LARGE SCALE GENOMIC DNA]</scope>
    <source>
        <strain evidence="3">JCM 20706</strain>
    </source>
</reference>
<dbReference type="SUPFAM" id="SSF88697">
    <property type="entry name" value="PUA domain-like"/>
    <property type="match status" value="1"/>
</dbReference>
<gene>
    <name evidence="2" type="ORF">FN961_23470</name>
</gene>
<dbReference type="AlphaFoldDB" id="A0A553JGS5"/>
<dbReference type="Proteomes" id="UP000318126">
    <property type="component" value="Unassembled WGS sequence"/>
</dbReference>
<dbReference type="Pfam" id="PF02190">
    <property type="entry name" value="LON_substr_bdg"/>
    <property type="match status" value="1"/>
</dbReference>
<name>A0A553JGS5_SHEHA</name>
<dbReference type="EMBL" id="VKGK01000045">
    <property type="protein sequence ID" value="TRY11645.1"/>
    <property type="molecule type" value="Genomic_DNA"/>
</dbReference>
<evidence type="ECO:0000313" key="3">
    <source>
        <dbReference type="Proteomes" id="UP000318126"/>
    </source>
</evidence>
<feature type="domain" description="Lon N-terminal" evidence="1">
    <location>
        <begin position="16"/>
        <end position="150"/>
    </location>
</feature>
<organism evidence="2 3">
    <name type="scientific">Shewanella hanedai</name>
    <name type="common">Alteromonas hanedai</name>
    <dbReference type="NCBI Taxonomy" id="25"/>
    <lineage>
        <taxon>Bacteria</taxon>
        <taxon>Pseudomonadati</taxon>
        <taxon>Pseudomonadota</taxon>
        <taxon>Gammaproteobacteria</taxon>
        <taxon>Alteromonadales</taxon>
        <taxon>Shewanellaceae</taxon>
        <taxon>Shewanella</taxon>
    </lineage>
</organism>
<sequence length="202" mass="23157">MDDVISTQGDFFAERLPVMPLPLVLLPGGIQRLKVHDPKHLSMIKSAIKGEGFVASLLKPDLPYTCSSWGVWVKIIDFNLGSDNILLIDIQALAMVELSNLTREATGLLWAELTLREHWGYREIESNAEGLVKNLRDIFKQHISLRQLYKKTHFYDANWVCARYIEVLPLSLNKKEKFIFDYSFDQIECFLQTLIQGTTINS</sequence>
<dbReference type="InterPro" id="IPR015947">
    <property type="entry name" value="PUA-like_sf"/>
</dbReference>
<proteinExistence type="predicted"/>
<evidence type="ECO:0000259" key="1">
    <source>
        <dbReference type="Pfam" id="PF02190"/>
    </source>
</evidence>
<protein>
    <recommendedName>
        <fullName evidence="1">Lon N-terminal domain-containing protein</fullName>
    </recommendedName>
</protein>
<comment type="caution">
    <text evidence="2">The sequence shown here is derived from an EMBL/GenBank/DDBJ whole genome shotgun (WGS) entry which is preliminary data.</text>
</comment>
<dbReference type="InterPro" id="IPR003111">
    <property type="entry name" value="Lon_prtase_N"/>
</dbReference>
<dbReference type="Gene3D" id="2.30.130.40">
    <property type="entry name" value="LON domain-like"/>
    <property type="match status" value="1"/>
</dbReference>
<dbReference type="OrthoDB" id="8558970at2"/>